<evidence type="ECO:0000256" key="1">
    <source>
        <dbReference type="SAM" id="MobiDB-lite"/>
    </source>
</evidence>
<dbReference type="Proteomes" id="UP000006352">
    <property type="component" value="Unassembled WGS sequence"/>
</dbReference>
<accession>J7RHX9</accession>
<proteinExistence type="predicted"/>
<dbReference type="HOGENOM" id="CLU_3392305_0_0_1"/>
<feature type="region of interest" description="Disordered" evidence="1">
    <location>
        <begin position="1"/>
        <end position="32"/>
    </location>
</feature>
<feature type="compositionally biased region" description="Basic and acidic residues" evidence="1">
    <location>
        <begin position="1"/>
        <end position="13"/>
    </location>
</feature>
<dbReference type="AlphaFoldDB" id="J7RHX9"/>
<dbReference type="RefSeq" id="XP_012177188.1">
    <property type="nucleotide sequence ID" value="XM_012321798.1"/>
</dbReference>
<evidence type="ECO:0000313" key="3">
    <source>
        <dbReference type="Proteomes" id="UP000006352"/>
    </source>
</evidence>
<sequence>MKHDEKDGSKDSSNEEGVAEEYIQAISSKKDF</sequence>
<dbReference type="GeneID" id="24102067"/>
<name>J7RHX9_9APHY</name>
<keyword evidence="3" id="KW-1185">Reference proteome</keyword>
<gene>
    <name evidence="2" type="ORF">FIBRA_09506</name>
</gene>
<evidence type="ECO:0000313" key="2">
    <source>
        <dbReference type="EMBL" id="CCM07167.1"/>
    </source>
</evidence>
<reference evidence="2 3" key="1">
    <citation type="journal article" date="2012" name="Appl. Environ. Microbiol.">
        <title>Short-read sequencing for genomic analysis of the brown rot fungus Fibroporia radiculosa.</title>
        <authorList>
            <person name="Tang J.D."/>
            <person name="Perkins A.D."/>
            <person name="Sonstegard T.S."/>
            <person name="Schroeder S.G."/>
            <person name="Burgess S.C."/>
            <person name="Diehl S.V."/>
        </authorList>
    </citation>
    <scope>NUCLEOTIDE SEQUENCE [LARGE SCALE GENOMIC DNA]</scope>
    <source>
        <strain evidence="2 3">TFFH 294</strain>
    </source>
</reference>
<dbReference type="InParanoid" id="J7RHX9"/>
<dbReference type="EMBL" id="HE797679">
    <property type="protein sequence ID" value="CCM07167.1"/>
    <property type="molecule type" value="Genomic_DNA"/>
</dbReference>
<protein>
    <submittedName>
        <fullName evidence="2">Uncharacterized protein</fullName>
    </submittedName>
</protein>
<organism evidence="2 3">
    <name type="scientific">Fibroporia radiculosa</name>
    <dbReference type="NCBI Taxonomy" id="599839"/>
    <lineage>
        <taxon>Eukaryota</taxon>
        <taxon>Fungi</taxon>
        <taxon>Dikarya</taxon>
        <taxon>Basidiomycota</taxon>
        <taxon>Agaricomycotina</taxon>
        <taxon>Agaricomycetes</taxon>
        <taxon>Polyporales</taxon>
        <taxon>Fibroporiaceae</taxon>
        <taxon>Fibroporia</taxon>
    </lineage>
</organism>